<evidence type="ECO:0000313" key="11">
    <source>
        <dbReference type="EMBL" id="MBE7942169.1"/>
    </source>
</evidence>
<proteinExistence type="inferred from homology"/>
<comment type="pathway">
    <text evidence="1">Purine metabolism; 7-cyano-7-deazaguanine biosynthesis.</text>
</comment>
<comment type="caution">
    <text evidence="11">The sequence shown here is derived from an EMBL/GenBank/DDBJ whole genome shotgun (WGS) entry which is preliminary data.</text>
</comment>
<evidence type="ECO:0000256" key="6">
    <source>
        <dbReference type="ARBA" id="ARBA00022833"/>
    </source>
</evidence>
<accession>A0ABR9SJT6</accession>
<evidence type="ECO:0000313" key="12">
    <source>
        <dbReference type="Proteomes" id="UP000715965"/>
    </source>
</evidence>
<keyword evidence="3" id="KW-0479">Metal-binding</keyword>
<evidence type="ECO:0000256" key="7">
    <source>
        <dbReference type="ARBA" id="ARBA00022840"/>
    </source>
</evidence>
<keyword evidence="6" id="KW-0862">Zinc</keyword>
<evidence type="ECO:0000256" key="8">
    <source>
        <dbReference type="ARBA" id="ARBA00037993"/>
    </source>
</evidence>
<dbReference type="InterPro" id="IPR018317">
    <property type="entry name" value="QueC"/>
</dbReference>
<dbReference type="Gene3D" id="3.40.50.620">
    <property type="entry name" value="HUPs"/>
    <property type="match status" value="1"/>
</dbReference>
<dbReference type="Pfam" id="PF06508">
    <property type="entry name" value="QueC"/>
    <property type="match status" value="1"/>
</dbReference>
<reference evidence="11 12" key="1">
    <citation type="submission" date="2020-10" db="EMBL/GenBank/DDBJ databases">
        <title>Draft genome of Ramlibacter aquaticus LMG 30558.</title>
        <authorList>
            <person name="Props R."/>
        </authorList>
    </citation>
    <scope>NUCLEOTIDE SEQUENCE [LARGE SCALE GENOMIC DNA]</scope>
    <source>
        <strain evidence="11 12">LMG 30558</strain>
    </source>
</reference>
<dbReference type="InterPro" id="IPR014729">
    <property type="entry name" value="Rossmann-like_a/b/a_fold"/>
</dbReference>
<evidence type="ECO:0000256" key="10">
    <source>
        <dbReference type="ARBA" id="ARBA00047890"/>
    </source>
</evidence>
<comment type="catalytic activity">
    <reaction evidence="10">
        <text>7-carboxy-7-carbaguanine + NH4(+) + 2 ATP = 7-cyano-7-carbaguanine + 2 AMP + 2 diphosphate + 2 H(+)</text>
        <dbReference type="Rhea" id="RHEA:27982"/>
        <dbReference type="ChEBI" id="CHEBI:15378"/>
        <dbReference type="ChEBI" id="CHEBI:28938"/>
        <dbReference type="ChEBI" id="CHEBI:30616"/>
        <dbReference type="ChEBI" id="CHEBI:33019"/>
        <dbReference type="ChEBI" id="CHEBI:45075"/>
        <dbReference type="ChEBI" id="CHEBI:61036"/>
        <dbReference type="ChEBI" id="CHEBI:456215"/>
        <dbReference type="EC" id="6.3.4.20"/>
    </reaction>
</comment>
<evidence type="ECO:0000256" key="9">
    <source>
        <dbReference type="ARBA" id="ARBA00039149"/>
    </source>
</evidence>
<organism evidence="11 12">
    <name type="scientific">Ramlibacter aquaticus</name>
    <dbReference type="NCBI Taxonomy" id="2780094"/>
    <lineage>
        <taxon>Bacteria</taxon>
        <taxon>Pseudomonadati</taxon>
        <taxon>Pseudomonadota</taxon>
        <taxon>Betaproteobacteria</taxon>
        <taxon>Burkholderiales</taxon>
        <taxon>Comamonadaceae</taxon>
        <taxon>Ramlibacter</taxon>
    </lineage>
</organism>
<dbReference type="EMBL" id="JADDOJ010000082">
    <property type="protein sequence ID" value="MBE7942169.1"/>
    <property type="molecule type" value="Genomic_DNA"/>
</dbReference>
<name>A0ABR9SJT6_9BURK</name>
<keyword evidence="2" id="KW-0436">Ligase</keyword>
<dbReference type="SUPFAM" id="SSF52402">
    <property type="entry name" value="Adenine nucleotide alpha hydrolases-like"/>
    <property type="match status" value="1"/>
</dbReference>
<keyword evidence="7" id="KW-0067">ATP-binding</keyword>
<dbReference type="PANTHER" id="PTHR42914:SF1">
    <property type="entry name" value="7-CYANO-7-DEAZAGUANINE SYNTHASE"/>
    <property type="match status" value="1"/>
</dbReference>
<keyword evidence="5" id="KW-0671">Queuosine biosynthesis</keyword>
<evidence type="ECO:0000256" key="3">
    <source>
        <dbReference type="ARBA" id="ARBA00022723"/>
    </source>
</evidence>
<evidence type="ECO:0000256" key="4">
    <source>
        <dbReference type="ARBA" id="ARBA00022741"/>
    </source>
</evidence>
<evidence type="ECO:0000256" key="2">
    <source>
        <dbReference type="ARBA" id="ARBA00022598"/>
    </source>
</evidence>
<comment type="similarity">
    <text evidence="8">Belongs to the QueC family.</text>
</comment>
<protein>
    <recommendedName>
        <fullName evidence="9">7-cyano-7-deazaguanine synthase</fullName>
        <ecNumber evidence="9">6.3.4.20</ecNumber>
    </recommendedName>
</protein>
<keyword evidence="4" id="KW-0547">Nucleotide-binding</keyword>
<dbReference type="Proteomes" id="UP000715965">
    <property type="component" value="Unassembled WGS sequence"/>
</dbReference>
<evidence type="ECO:0000256" key="1">
    <source>
        <dbReference type="ARBA" id="ARBA00005061"/>
    </source>
</evidence>
<dbReference type="PANTHER" id="PTHR42914">
    <property type="entry name" value="7-CYANO-7-DEAZAGUANINE SYNTHASE"/>
    <property type="match status" value="1"/>
</dbReference>
<gene>
    <name evidence="11" type="ORF">IM725_16465</name>
</gene>
<keyword evidence="12" id="KW-1185">Reference proteome</keyword>
<sequence length="85" mass="9469">MHDAALVLFSGGQDSTLFLARALERHARVETVGFDYGQRHAVELECKTPVLDKLRDQWSTPAIPLRNTVIRSVCFTGVRVLLSTS</sequence>
<evidence type="ECO:0000256" key="5">
    <source>
        <dbReference type="ARBA" id="ARBA00022785"/>
    </source>
</evidence>
<dbReference type="EC" id="6.3.4.20" evidence="9"/>